<dbReference type="InterPro" id="IPR039305">
    <property type="entry name" value="PILS2/6"/>
</dbReference>
<keyword evidence="8" id="KW-1185">Reference proteome</keyword>
<dbReference type="InterPro" id="IPR004776">
    <property type="entry name" value="Mem_transp_PIN-like"/>
</dbReference>
<reference evidence="7 8" key="1">
    <citation type="submission" date="2017-12" db="EMBL/GenBank/DDBJ databases">
        <title>Sequencing, de novo assembly and annotation of complete genome of a new Thraustochytrid species, strain FCC1311.</title>
        <authorList>
            <person name="Sedici K."/>
            <person name="Godart F."/>
            <person name="Aiese Cigliano R."/>
            <person name="Sanseverino W."/>
            <person name="Barakat M."/>
            <person name="Ortet P."/>
            <person name="Marechal E."/>
            <person name="Cagnac O."/>
            <person name="Amato A."/>
        </authorList>
    </citation>
    <scope>NUCLEOTIDE SEQUENCE [LARGE SCALE GENOMIC DNA]</scope>
</reference>
<feature type="transmembrane region" description="Helical" evidence="6">
    <location>
        <begin position="162"/>
        <end position="182"/>
    </location>
</feature>
<name>A0A2R5GCQ7_9STRA</name>
<evidence type="ECO:0000256" key="1">
    <source>
        <dbReference type="ARBA" id="ARBA00004141"/>
    </source>
</evidence>
<dbReference type="EMBL" id="BEYU01000048">
    <property type="protein sequence ID" value="GBG28756.1"/>
    <property type="molecule type" value="Genomic_DNA"/>
</dbReference>
<gene>
    <name evidence="7" type="ORF">FCC1311_049772</name>
</gene>
<dbReference type="PANTHER" id="PTHR31419:SF1">
    <property type="entry name" value="PROTEIN PIN-LIKES 6"/>
    <property type="match status" value="1"/>
</dbReference>
<comment type="caution">
    <text evidence="7">The sequence shown here is derived from an EMBL/GenBank/DDBJ whole genome shotgun (WGS) entry which is preliminary data.</text>
</comment>
<keyword evidence="3 6" id="KW-1133">Transmembrane helix</keyword>
<comment type="subcellular location">
    <subcellularLocation>
        <location evidence="1">Membrane</location>
        <topology evidence="1">Multi-pass membrane protein</topology>
    </subcellularLocation>
</comment>
<feature type="region of interest" description="Disordered" evidence="5">
    <location>
        <begin position="190"/>
        <end position="231"/>
    </location>
</feature>
<feature type="transmembrane region" description="Helical" evidence="6">
    <location>
        <begin position="368"/>
        <end position="391"/>
    </location>
</feature>
<evidence type="ECO:0000256" key="6">
    <source>
        <dbReference type="SAM" id="Phobius"/>
    </source>
</evidence>
<feature type="transmembrane region" description="Helical" evidence="6">
    <location>
        <begin position="329"/>
        <end position="348"/>
    </location>
</feature>
<dbReference type="AlphaFoldDB" id="A0A2R5GCQ7"/>
<accession>A0A2R5GCQ7</accession>
<sequence length="511" mass="55633">MTDVGDLMWTSAKAVLPVFFIMILGSWFVHKGLLDAKAAGALSWLAKYLYSPSLVFVRLGKSFSLEVFSRVGILMPMGVIVLMFNFIMGVLMVPLAKPTRSFRKWFIFSITFQNSMGLPLIFITAVCAGGRIRRPETEIIEYSLSGEDQFYTATECTETGELYLVIYMAIPYVLVFIVAAVLKSSGRQAPLPAKPEATTLEDSSSVSEQDATTDRTASLSSQARDQGPAYTAGTSSFVEAQEPSVELALPAPGDDQDQLEAQQRNPAISSNEGNTAETSFSISQANTNAKAQPFQSAAKPTEGNLTPEDEKREQDQSSPPSGFSKWGRIIYQAFAQPAVVAQIFGLMVGSLPKLQEFMFNTNSVAAPFVNVLTTIAPGLVSVVTLALSLMIGVKMTKTKYSDLLGGNVEKTGISRRTLFVLIFGRMVILPGILFLVLYLCIDLFPKDQLLLMLLFFESFVPTANMCAICAPPEQGAILSLAMINQYLIGVLTMTMWCFIGLTISTNVVSDV</sequence>
<feature type="transmembrane region" description="Helical" evidence="6">
    <location>
        <begin position="105"/>
        <end position="126"/>
    </location>
</feature>
<dbReference type="GO" id="GO:0055085">
    <property type="term" value="P:transmembrane transport"/>
    <property type="evidence" value="ECO:0007669"/>
    <property type="project" value="InterPro"/>
</dbReference>
<feature type="transmembrane region" description="Helical" evidence="6">
    <location>
        <begin position="71"/>
        <end position="93"/>
    </location>
</feature>
<keyword evidence="2 6" id="KW-0812">Transmembrane</keyword>
<evidence type="ECO:0000256" key="3">
    <source>
        <dbReference type="ARBA" id="ARBA00022989"/>
    </source>
</evidence>
<feature type="transmembrane region" description="Helical" evidence="6">
    <location>
        <begin position="450"/>
        <end position="471"/>
    </location>
</feature>
<feature type="transmembrane region" description="Helical" evidence="6">
    <location>
        <begin position="483"/>
        <end position="503"/>
    </location>
</feature>
<evidence type="ECO:0000256" key="4">
    <source>
        <dbReference type="ARBA" id="ARBA00023136"/>
    </source>
</evidence>
<dbReference type="Pfam" id="PF03547">
    <property type="entry name" value="Mem_trans"/>
    <property type="match status" value="1"/>
</dbReference>
<dbReference type="PANTHER" id="PTHR31419">
    <property type="entry name" value="PROTEIN PIN-LIKES 2"/>
    <property type="match status" value="1"/>
</dbReference>
<feature type="compositionally biased region" description="Polar residues" evidence="5">
    <location>
        <begin position="200"/>
        <end position="224"/>
    </location>
</feature>
<feature type="transmembrane region" description="Helical" evidence="6">
    <location>
        <begin position="418"/>
        <end position="444"/>
    </location>
</feature>
<dbReference type="InParanoid" id="A0A2R5GCQ7"/>
<evidence type="ECO:0000313" key="8">
    <source>
        <dbReference type="Proteomes" id="UP000241890"/>
    </source>
</evidence>
<protein>
    <submittedName>
        <fullName evidence="7">Protein PIN-LIKES 3</fullName>
    </submittedName>
</protein>
<dbReference type="GO" id="GO:0016020">
    <property type="term" value="C:membrane"/>
    <property type="evidence" value="ECO:0007669"/>
    <property type="project" value="UniProtKB-SubCell"/>
</dbReference>
<proteinExistence type="predicted"/>
<keyword evidence="4 6" id="KW-0472">Membrane</keyword>
<evidence type="ECO:0000313" key="7">
    <source>
        <dbReference type="EMBL" id="GBG28756.1"/>
    </source>
</evidence>
<evidence type="ECO:0000256" key="5">
    <source>
        <dbReference type="SAM" id="MobiDB-lite"/>
    </source>
</evidence>
<feature type="compositionally biased region" description="Polar residues" evidence="5">
    <location>
        <begin position="259"/>
        <end position="295"/>
    </location>
</feature>
<feature type="transmembrane region" description="Helical" evidence="6">
    <location>
        <begin position="12"/>
        <end position="29"/>
    </location>
</feature>
<dbReference type="Proteomes" id="UP000241890">
    <property type="component" value="Unassembled WGS sequence"/>
</dbReference>
<evidence type="ECO:0000256" key="2">
    <source>
        <dbReference type="ARBA" id="ARBA00022692"/>
    </source>
</evidence>
<organism evidence="7 8">
    <name type="scientific">Hondaea fermentalgiana</name>
    <dbReference type="NCBI Taxonomy" id="2315210"/>
    <lineage>
        <taxon>Eukaryota</taxon>
        <taxon>Sar</taxon>
        <taxon>Stramenopiles</taxon>
        <taxon>Bigyra</taxon>
        <taxon>Labyrinthulomycetes</taxon>
        <taxon>Thraustochytrida</taxon>
        <taxon>Thraustochytriidae</taxon>
        <taxon>Hondaea</taxon>
    </lineage>
</organism>
<feature type="region of interest" description="Disordered" evidence="5">
    <location>
        <begin position="248"/>
        <end position="322"/>
    </location>
</feature>